<accession>A0AA37NNV0</accession>
<dbReference type="RefSeq" id="WP_120053529.1">
    <property type="nucleotide sequence ID" value="NZ_BQOA01000001.1"/>
</dbReference>
<reference evidence="1" key="1">
    <citation type="submission" date="2022-01" db="EMBL/GenBank/DDBJ databases">
        <title>Novel bile acid biosynthetic pathways are enriched in the microbiome of centenarians.</title>
        <authorList>
            <person name="Sato Y."/>
            <person name="Atarashi K."/>
            <person name="Plichta R.D."/>
            <person name="Arai Y."/>
            <person name="Sasajima S."/>
            <person name="Kearney M.S."/>
            <person name="Suda W."/>
            <person name="Takeshita K."/>
            <person name="Sasaki T."/>
            <person name="Okamoto S."/>
            <person name="Skelly N.A."/>
            <person name="Okamura Y."/>
            <person name="Vlamakis H."/>
            <person name="Li Y."/>
            <person name="Tanoue T."/>
            <person name="Takei H."/>
            <person name="Nittono H."/>
            <person name="Narushima S."/>
            <person name="Irie J."/>
            <person name="Itoh H."/>
            <person name="Moriya K."/>
            <person name="Sugiura Y."/>
            <person name="Suematsu M."/>
            <person name="Moritoki N."/>
            <person name="Shibata S."/>
            <person name="Littman R.D."/>
            <person name="Fischbach A.M."/>
            <person name="Uwamino Y."/>
            <person name="Inoue T."/>
            <person name="Honda A."/>
            <person name="Hattori M."/>
            <person name="Murai T."/>
            <person name="Xavier J.R."/>
            <person name="Hirose N."/>
            <person name="Honda K."/>
        </authorList>
    </citation>
    <scope>NUCLEOTIDE SEQUENCE</scope>
    <source>
        <strain evidence="1">CE91-St7</strain>
    </source>
</reference>
<dbReference type="Proteomes" id="UP001055104">
    <property type="component" value="Unassembled WGS sequence"/>
</dbReference>
<comment type="caution">
    <text evidence="1">The sequence shown here is derived from an EMBL/GenBank/DDBJ whole genome shotgun (WGS) entry which is preliminary data.</text>
</comment>
<proteinExistence type="predicted"/>
<gene>
    <name evidence="1" type="ORF">CE91St7_34590</name>
</gene>
<evidence type="ECO:0000313" key="2">
    <source>
        <dbReference type="Proteomes" id="UP001055104"/>
    </source>
</evidence>
<protein>
    <submittedName>
        <fullName evidence="1">Uncharacterized protein</fullName>
    </submittedName>
</protein>
<organism evidence="1 2">
    <name type="scientific">Phocaeicola dorei</name>
    <dbReference type="NCBI Taxonomy" id="357276"/>
    <lineage>
        <taxon>Bacteria</taxon>
        <taxon>Pseudomonadati</taxon>
        <taxon>Bacteroidota</taxon>
        <taxon>Bacteroidia</taxon>
        <taxon>Bacteroidales</taxon>
        <taxon>Bacteroidaceae</taxon>
        <taxon>Phocaeicola</taxon>
    </lineage>
</organism>
<dbReference type="EMBL" id="BQOB01000001">
    <property type="protein sequence ID" value="GKH82575.1"/>
    <property type="molecule type" value="Genomic_DNA"/>
</dbReference>
<evidence type="ECO:0000313" key="1">
    <source>
        <dbReference type="EMBL" id="GKH82575.1"/>
    </source>
</evidence>
<name>A0AA37NNV0_9BACT</name>
<dbReference type="AlphaFoldDB" id="A0AA37NNV0"/>
<sequence>MKGLNSRIIKVPVFRTKIEEEEINLFSIDREEMVRQACKKINDFNCSNNNKIILENSGKNYTSEIVKITATRKEMHGSPTVLIKMSAHKTNMGDGYIETSEKIPVTKEVKIGSDHHYIVMYPLITKGRTKYKRHWNVFVYDDPNKDSQEFIRMAKEMIKRVLCIKISNLKRNDFVEELKEIPIISNITANFQTVEYVNNQYDAEFKDYIVKGTILSKKQFDLRNLPTSKIVEMLNNDEDVTIKRKIFNIFAGKKEYKVSQIIKKDYQRAREKYSLLIESLFNESVSITDEEYAQKLYDEDFVIEKIESAIANYMS</sequence>